<organism evidence="1 2">
    <name type="scientific">Methylosinus trichosporium (strain ATCC 35070 / NCIMB 11131 / UNIQEM 75 / OB3b)</name>
    <dbReference type="NCBI Taxonomy" id="595536"/>
    <lineage>
        <taxon>Bacteria</taxon>
        <taxon>Pseudomonadati</taxon>
        <taxon>Pseudomonadota</taxon>
        <taxon>Alphaproteobacteria</taxon>
        <taxon>Hyphomicrobiales</taxon>
        <taxon>Methylocystaceae</taxon>
        <taxon>Methylosinus</taxon>
    </lineage>
</organism>
<proteinExistence type="predicted"/>
<dbReference type="EMBL" id="CP023738">
    <property type="protein sequence ID" value="ATQ70629.1"/>
    <property type="molecule type" value="Genomic_DNA"/>
</dbReference>
<gene>
    <name evidence="1" type="ORF">CQW49_21820</name>
</gene>
<evidence type="ECO:0000313" key="1">
    <source>
        <dbReference type="EMBL" id="ATQ70629.1"/>
    </source>
</evidence>
<dbReference type="RefSeq" id="WP_099831937.1">
    <property type="nucleotide sequence ID" value="NZ_CP023738.1"/>
</dbReference>
<keyword evidence="2" id="KW-1185">Reference proteome</keyword>
<accession>A0A2D2D6Z9</accession>
<sequence>MFVSQPLRRVIAALDRWRPGKLVLASAEIADRPVTLIVDVARSAAIVEAAGRRPADPDREADALSDADLRRLTRAL</sequence>
<geneLocation type="plasmid" evidence="2">
    <name>pob3b1</name>
</geneLocation>
<evidence type="ECO:0000313" key="2">
    <source>
        <dbReference type="Proteomes" id="UP000230709"/>
    </source>
</evidence>
<protein>
    <submittedName>
        <fullName evidence="1">Uncharacterized protein</fullName>
    </submittedName>
</protein>
<dbReference type="Proteomes" id="UP000230709">
    <property type="component" value="Plasmid pOB3b1"/>
</dbReference>
<dbReference type="KEGG" id="mtw:CQW49_21820"/>
<reference evidence="2" key="1">
    <citation type="submission" date="2017-10" db="EMBL/GenBank/DDBJ databases">
        <title>Completed PacBio SMRT sequence of Methylosinus trichosporium OB3b reveals presence of a third large plasmid.</title>
        <authorList>
            <person name="Charles T.C."/>
            <person name="Lynch M.D.J."/>
            <person name="Heil J.R."/>
            <person name="Cheng J."/>
        </authorList>
    </citation>
    <scope>NUCLEOTIDE SEQUENCE [LARGE SCALE GENOMIC DNA]</scope>
    <source>
        <strain evidence="2">OB3b</strain>
        <plasmid evidence="2">pob3b1</plasmid>
    </source>
</reference>
<name>A0A2D2D6Z9_METT3</name>
<dbReference type="AlphaFoldDB" id="A0A2D2D6Z9"/>
<keyword evidence="1" id="KW-0614">Plasmid</keyword>